<comment type="caution">
    <text evidence="1">The sequence shown here is derived from an EMBL/GenBank/DDBJ whole genome shotgun (WGS) entry which is preliminary data.</text>
</comment>
<organism evidence="1">
    <name type="scientific">Tanacetum cinerariifolium</name>
    <name type="common">Dalmatian daisy</name>
    <name type="synonym">Chrysanthemum cinerariifolium</name>
    <dbReference type="NCBI Taxonomy" id="118510"/>
    <lineage>
        <taxon>Eukaryota</taxon>
        <taxon>Viridiplantae</taxon>
        <taxon>Streptophyta</taxon>
        <taxon>Embryophyta</taxon>
        <taxon>Tracheophyta</taxon>
        <taxon>Spermatophyta</taxon>
        <taxon>Magnoliopsida</taxon>
        <taxon>eudicotyledons</taxon>
        <taxon>Gunneridae</taxon>
        <taxon>Pentapetalae</taxon>
        <taxon>asterids</taxon>
        <taxon>campanulids</taxon>
        <taxon>Asterales</taxon>
        <taxon>Asteraceae</taxon>
        <taxon>Asteroideae</taxon>
        <taxon>Anthemideae</taxon>
        <taxon>Anthemidinae</taxon>
        <taxon>Tanacetum</taxon>
    </lineage>
</organism>
<dbReference type="AlphaFoldDB" id="A0A699HJ51"/>
<proteinExistence type="predicted"/>
<dbReference type="EMBL" id="BKCJ010157938">
    <property type="protein sequence ID" value="GEY18085.1"/>
    <property type="molecule type" value="Genomic_DNA"/>
</dbReference>
<gene>
    <name evidence="1" type="ORF">Tci_390059</name>
</gene>
<dbReference type="PANTHER" id="PTHR31099">
    <property type="entry name" value="OS06G0165300 PROTEIN"/>
    <property type="match status" value="1"/>
</dbReference>
<dbReference type="PANTHER" id="PTHR31099:SF41">
    <property type="entry name" value="TRANSPOSASE (PUTATIVE), GYPSY TYPE-RELATED"/>
    <property type="match status" value="1"/>
</dbReference>
<name>A0A699HJ51_TANCI</name>
<protein>
    <submittedName>
        <fullName evidence="1">Transposase (Putative), gypsy type</fullName>
    </submittedName>
</protein>
<reference evidence="1" key="1">
    <citation type="journal article" date="2019" name="Sci. Rep.">
        <title>Draft genome of Tanacetum cinerariifolium, the natural source of mosquito coil.</title>
        <authorList>
            <person name="Yamashiro T."/>
            <person name="Shiraishi A."/>
            <person name="Satake H."/>
            <person name="Nakayama K."/>
        </authorList>
    </citation>
    <scope>NUCLEOTIDE SEQUENCE</scope>
</reference>
<accession>A0A699HJ51</accession>
<evidence type="ECO:0000313" key="1">
    <source>
        <dbReference type="EMBL" id="GEY18085.1"/>
    </source>
</evidence>
<sequence>MGTIDDMKSILTQPALDALCEKYHIPHTVNPELPGRNQRICNSPIGKIGVYTRFFDFANYRIPLSHFLVDILEYFQINLSQLSVIMAAKVAHFEILYRVHGFVLTVGNFRRVGVLCLRPVICFPVIVPNCPLLLVYKEMGLFDFINHAEPTKIGGVHVLNEEGAADGQENPIDVGIVPYHPKKLRDDHGNSAAGASIGEKFVVALQSLLEGSTLAMEVRVVAASTVPFVTSLVTLSPECGGGDHTDSVYGLNLRTQHPVERSFMAPPLLMIATIDSTTVTSTTSALVLRVGTELVHRSLFADSPVQERNVALEVDKGTLEGQVTAFESAAAAKYNKHASLTAQSQKDSLIDQVSSLETTCSGLRDQVSGYELFKAQYEAVQDEQVKVLSDKVAGLDTELMRMALHLDEEFYPWFLSTIAGRRAVGHAIDKGMQDGLVTGIDHGKAGRGLVDVAAYNPSAKANYVFAVNALHAMGFPLLVQLESQKDASIADIMGLLHLEGHATETPKTSQFQPSPKQLMFPIHRTEDQVVIGESSLSFSLNVVHARIQRIRRDVVSHRLSISNAMVPLIEPLFAENLVGEASTSGVPQLLLLLLPCQLCLFRSAPFRPYQRHTEPQFEAFSSPNIIFEQETLETLPEHPTT</sequence>